<feature type="repeat" description="PPR" evidence="2">
    <location>
        <begin position="374"/>
        <end position="408"/>
    </location>
</feature>
<feature type="repeat" description="PPR" evidence="2">
    <location>
        <begin position="64"/>
        <end position="98"/>
    </location>
</feature>
<dbReference type="Pfam" id="PF01535">
    <property type="entry name" value="PPR"/>
    <property type="match status" value="4"/>
</dbReference>
<dbReference type="Gene3D" id="1.25.40.10">
    <property type="entry name" value="Tetratricopeptide repeat domain"/>
    <property type="match status" value="4"/>
</dbReference>
<dbReference type="Pfam" id="PF13812">
    <property type="entry name" value="PPR_3"/>
    <property type="match status" value="1"/>
</dbReference>
<dbReference type="InterPro" id="IPR002885">
    <property type="entry name" value="PPR_rpt"/>
</dbReference>
<dbReference type="FunFam" id="1.25.40.10:FF:000525">
    <property type="entry name" value="Pentatricopeptide (PPR) repeat-containing protein-like"/>
    <property type="match status" value="1"/>
</dbReference>
<feature type="repeat" description="PPR" evidence="2">
    <location>
        <begin position="138"/>
        <end position="172"/>
    </location>
</feature>
<dbReference type="NCBIfam" id="TIGR00756">
    <property type="entry name" value="PPR"/>
    <property type="match status" value="5"/>
</dbReference>
<dbReference type="SUPFAM" id="SSF48452">
    <property type="entry name" value="TPR-like"/>
    <property type="match status" value="1"/>
</dbReference>
<dbReference type="PROSITE" id="PS51375">
    <property type="entry name" value="PPR"/>
    <property type="match status" value="6"/>
</dbReference>
<protein>
    <submittedName>
        <fullName evidence="3">PPR repeat</fullName>
    </submittedName>
</protein>
<feature type="repeat" description="PPR" evidence="2">
    <location>
        <begin position="476"/>
        <end position="506"/>
    </location>
</feature>
<feature type="repeat" description="PPR" evidence="2">
    <location>
        <begin position="270"/>
        <end position="300"/>
    </location>
</feature>
<dbReference type="Pfam" id="PF20431">
    <property type="entry name" value="E_motif"/>
    <property type="match status" value="1"/>
</dbReference>
<name>A0A9E7J946_9LILI</name>
<dbReference type="GO" id="GO:0009451">
    <property type="term" value="P:RNA modification"/>
    <property type="evidence" value="ECO:0007669"/>
    <property type="project" value="InterPro"/>
</dbReference>
<dbReference type="AlphaFoldDB" id="A0A9E7J946"/>
<dbReference type="InterPro" id="IPR046960">
    <property type="entry name" value="PPR_At4g14850-like_plant"/>
</dbReference>
<dbReference type="Pfam" id="PF13041">
    <property type="entry name" value="PPR_2"/>
    <property type="match status" value="2"/>
</dbReference>
<keyword evidence="1" id="KW-0677">Repeat</keyword>
<dbReference type="InterPro" id="IPR046848">
    <property type="entry name" value="E_motif"/>
</dbReference>
<dbReference type="PANTHER" id="PTHR47926:SF532">
    <property type="entry name" value="PENTACOTRIPEPTIDE-REPEAT REGION OF PRORP DOMAIN-CONTAINING PROTEIN"/>
    <property type="match status" value="1"/>
</dbReference>
<dbReference type="EMBL" id="CP097502">
    <property type="protein sequence ID" value="URD72540.1"/>
    <property type="molecule type" value="Genomic_DNA"/>
</dbReference>
<evidence type="ECO:0000313" key="4">
    <source>
        <dbReference type="Proteomes" id="UP001055439"/>
    </source>
</evidence>
<evidence type="ECO:0000256" key="2">
    <source>
        <dbReference type="PROSITE-ProRule" id="PRU00708"/>
    </source>
</evidence>
<dbReference type="OrthoDB" id="1890277at2759"/>
<feature type="repeat" description="PPR" evidence="2">
    <location>
        <begin position="548"/>
        <end position="582"/>
    </location>
</feature>
<accession>A0A9E7J946</accession>
<dbReference type="Proteomes" id="UP001055439">
    <property type="component" value="Chromosome 1"/>
</dbReference>
<evidence type="ECO:0000313" key="3">
    <source>
        <dbReference type="EMBL" id="URD72540.1"/>
    </source>
</evidence>
<dbReference type="InterPro" id="IPR011990">
    <property type="entry name" value="TPR-like_helical_dom_sf"/>
</dbReference>
<gene>
    <name evidence="3" type="ORF">MUK42_36793</name>
</gene>
<reference evidence="3" key="1">
    <citation type="submission" date="2022-05" db="EMBL/GenBank/DDBJ databases">
        <title>The Musa troglodytarum L. genome provides insights into the mechanism of non-climacteric behaviour and enrichment of carotenoids.</title>
        <authorList>
            <person name="Wang J."/>
        </authorList>
    </citation>
    <scope>NUCLEOTIDE SEQUENCE</scope>
    <source>
        <tissue evidence="3">Leaf</tissue>
    </source>
</reference>
<sequence length="713" mass="77426">MFSPISPRLRLLRFASPARPPLAEPFPPRSRPTAYEANARLRHLIKAGRLRDARLVFDGMLHRDEVSWTVIISGYVRASDPHEALSLFSLMRSVDPSLDPDPFVLSVTLKACASGPALGFHGRCLHAYTLRSGRATGSVFVGTALLDMYSKIGAHDSALRLFDEMPSRNAVSWTSAVAALVRAGRCRDAVRCFAEMWASAMPCDGHTYATVLKACADAHLLDRGREIHAHVAKLGLEASSFVANTLAALYTKCGVLQPGLVLLNRMRSRDVIAWTTIIVAYVQTGREEEAIRAFVRMQADPSDAVSPNDYTFAALISASVGLAQLTLGEQLHASVIRRGCVAASSVSNALVTLYARAGHLAAAYTIFQHTMQKDIVSWTAIISGCCRERDVEQAFSLFGEMRRAAWPPPNEYTFSSLLGLCAWAAALEVGRQLHARAVVAGVDNDVMVTSGLIALYSKSGSLEEAARAFEGRNSEEVVSWTAMIKGYAEHGRSAEAIELFDRMKSTAGMRPDGVAFIGVLTACCHAGLVDRGVRYFLSMRTEHGVEPGREHYGCVVDLLGRAGRVKEAEKVIEEMPRSEVDGVVWASLMRACVAKGDEEGGRRAAAMVKELEPGGAGAYVVLANVYAGQGRWQEAAAERKKMREEGVRKEAGWSSVDVGREGTGVFVAGDRSHRRMEDVCEMLELIDFAARMGGDDTETECEAAAEACVLWSM</sequence>
<organism evidence="3 4">
    <name type="scientific">Musa troglodytarum</name>
    <name type="common">fe'i banana</name>
    <dbReference type="NCBI Taxonomy" id="320322"/>
    <lineage>
        <taxon>Eukaryota</taxon>
        <taxon>Viridiplantae</taxon>
        <taxon>Streptophyta</taxon>
        <taxon>Embryophyta</taxon>
        <taxon>Tracheophyta</taxon>
        <taxon>Spermatophyta</taxon>
        <taxon>Magnoliopsida</taxon>
        <taxon>Liliopsida</taxon>
        <taxon>Zingiberales</taxon>
        <taxon>Musaceae</taxon>
        <taxon>Musa</taxon>
    </lineage>
</organism>
<dbReference type="PANTHER" id="PTHR47926">
    <property type="entry name" value="PENTATRICOPEPTIDE REPEAT-CONTAINING PROTEIN"/>
    <property type="match status" value="1"/>
</dbReference>
<dbReference type="FunFam" id="1.25.40.10:FF:000344">
    <property type="entry name" value="Pentatricopeptide repeat-containing protein"/>
    <property type="match status" value="1"/>
</dbReference>
<keyword evidence="4" id="KW-1185">Reference proteome</keyword>
<dbReference type="GO" id="GO:0003723">
    <property type="term" value="F:RNA binding"/>
    <property type="evidence" value="ECO:0007669"/>
    <property type="project" value="InterPro"/>
</dbReference>
<evidence type="ECO:0000256" key="1">
    <source>
        <dbReference type="ARBA" id="ARBA00022737"/>
    </source>
</evidence>
<proteinExistence type="predicted"/>